<sequence>MAAPLAAGALTLGTAGIAAAATTTELRPVQTFVFFQHGISFGSGPVEATATTGAEAGKVTVTTVSNISGAGDMGSSAASMVPVPVTVVWTNIDNGRSGSAGGISTEPLTLDTGAGRVDLTITTDTPNLPGGGRVVVE</sequence>
<accession>A0ABU4B1P3</accession>
<feature type="chain" id="PRO_5045922066" evidence="1">
    <location>
        <begin position="21"/>
        <end position="137"/>
    </location>
</feature>
<evidence type="ECO:0000313" key="3">
    <source>
        <dbReference type="Proteomes" id="UP001185899"/>
    </source>
</evidence>
<keyword evidence="3" id="KW-1185">Reference proteome</keyword>
<protein>
    <submittedName>
        <fullName evidence="2">Uncharacterized protein</fullName>
    </submittedName>
</protein>
<evidence type="ECO:0000256" key="1">
    <source>
        <dbReference type="SAM" id="SignalP"/>
    </source>
</evidence>
<keyword evidence="1" id="KW-0732">Signal</keyword>
<proteinExistence type="predicted"/>
<dbReference type="Proteomes" id="UP001185899">
    <property type="component" value="Unassembled WGS sequence"/>
</dbReference>
<organism evidence="2 3">
    <name type="scientific">Rhodococcus cercidiphylli</name>
    <dbReference type="NCBI Taxonomy" id="489916"/>
    <lineage>
        <taxon>Bacteria</taxon>
        <taxon>Bacillati</taxon>
        <taxon>Actinomycetota</taxon>
        <taxon>Actinomycetes</taxon>
        <taxon>Mycobacteriales</taxon>
        <taxon>Nocardiaceae</taxon>
        <taxon>Rhodococcus</taxon>
    </lineage>
</organism>
<feature type="signal peptide" evidence="1">
    <location>
        <begin position="1"/>
        <end position="20"/>
    </location>
</feature>
<gene>
    <name evidence="2" type="ORF">R3P95_17665</name>
</gene>
<evidence type="ECO:0000313" key="2">
    <source>
        <dbReference type="EMBL" id="MDV6232384.1"/>
    </source>
</evidence>
<dbReference type="EMBL" id="JAWLKE010000006">
    <property type="protein sequence ID" value="MDV6232384.1"/>
    <property type="molecule type" value="Genomic_DNA"/>
</dbReference>
<reference evidence="2 3" key="1">
    <citation type="submission" date="2023-10" db="EMBL/GenBank/DDBJ databases">
        <title>Development of a sustainable strategy for remediation of hydrocarbon-contaminated territories based on the waste exchange concept.</title>
        <authorList>
            <person name="Krivoruchko A."/>
        </authorList>
    </citation>
    <scope>NUCLEOTIDE SEQUENCE [LARGE SCALE GENOMIC DNA]</scope>
    <source>
        <strain evidence="2 3">IEGM 1322</strain>
    </source>
</reference>
<comment type="caution">
    <text evidence="2">The sequence shown here is derived from an EMBL/GenBank/DDBJ whole genome shotgun (WGS) entry which is preliminary data.</text>
</comment>
<dbReference type="RefSeq" id="WP_317549013.1">
    <property type="nucleotide sequence ID" value="NZ_JAWLKE010000006.1"/>
</dbReference>
<name>A0ABU4B1P3_9NOCA</name>